<dbReference type="InterPro" id="IPR050570">
    <property type="entry name" value="Cell_wall_metabolism_enzyme"/>
</dbReference>
<feature type="region of interest" description="Disordered" evidence="1">
    <location>
        <begin position="1"/>
        <end position="34"/>
    </location>
</feature>
<proteinExistence type="predicted"/>
<feature type="compositionally biased region" description="Basic and acidic residues" evidence="1">
    <location>
        <begin position="1"/>
        <end position="19"/>
    </location>
</feature>
<protein>
    <submittedName>
        <fullName evidence="4">M23 family metallopeptidase</fullName>
    </submittedName>
</protein>
<dbReference type="InterPro" id="IPR016047">
    <property type="entry name" value="M23ase_b-sheet_dom"/>
</dbReference>
<gene>
    <name evidence="4" type="ORF">O9H85_13130</name>
</gene>
<dbReference type="CDD" id="cd12797">
    <property type="entry name" value="M23_peptidase"/>
    <property type="match status" value="1"/>
</dbReference>
<dbReference type="Pfam" id="PF01551">
    <property type="entry name" value="Peptidase_M23"/>
    <property type="match status" value="1"/>
</dbReference>
<evidence type="ECO:0000256" key="1">
    <source>
        <dbReference type="SAM" id="MobiDB-lite"/>
    </source>
</evidence>
<dbReference type="EMBL" id="JAQAGZ010000007">
    <property type="protein sequence ID" value="MCZ8513353.1"/>
    <property type="molecule type" value="Genomic_DNA"/>
</dbReference>
<comment type="caution">
    <text evidence="4">The sequence shown here is derived from an EMBL/GenBank/DDBJ whole genome shotgun (WGS) entry which is preliminary data.</text>
</comment>
<reference evidence="4 5" key="1">
    <citation type="submission" date="2022-12" db="EMBL/GenBank/DDBJ databases">
        <title>Draft genome sequence of Paenibacillus sp. dW9.</title>
        <authorList>
            <person name="Choi E.-W."/>
            <person name="Kim D.-U."/>
        </authorList>
    </citation>
    <scope>NUCLEOTIDE SEQUENCE [LARGE SCALE GENOMIC DNA]</scope>
    <source>
        <strain evidence="5">dW9</strain>
    </source>
</reference>
<organism evidence="4 5">
    <name type="scientific">Paenibacillus gyeongsangnamensis</name>
    <dbReference type="NCBI Taxonomy" id="3388067"/>
    <lineage>
        <taxon>Bacteria</taxon>
        <taxon>Bacillati</taxon>
        <taxon>Bacillota</taxon>
        <taxon>Bacilli</taxon>
        <taxon>Bacillales</taxon>
        <taxon>Paenibacillaceae</taxon>
        <taxon>Paenibacillus</taxon>
    </lineage>
</organism>
<feature type="transmembrane region" description="Helical" evidence="2">
    <location>
        <begin position="97"/>
        <end position="117"/>
    </location>
</feature>
<accession>A0ABT4Q8Z8</accession>
<dbReference type="SUPFAM" id="SSF51261">
    <property type="entry name" value="Duplicated hybrid motif"/>
    <property type="match status" value="1"/>
</dbReference>
<keyword evidence="2" id="KW-0812">Transmembrane</keyword>
<evidence type="ECO:0000313" key="5">
    <source>
        <dbReference type="Proteomes" id="UP001527882"/>
    </source>
</evidence>
<dbReference type="Proteomes" id="UP001527882">
    <property type="component" value="Unassembled WGS sequence"/>
</dbReference>
<sequence length="294" mass="33015">MDSKRSIRERRMEKIRHLQDGQGRTPLEAERSHFHFPMVQERGRESELAAYRETRHQPHEAYSSDPETEWNRKWQQDLSAYSRSPGYRTKEPRSGRVARQLVISGLLTAMIWGWFHFQLPWSEEGKRYIRSALNESFDAKALAAWYERKFGGSPSFLPAMDPLKHQEAEKVSAESKHYFVPLQGKVIAAFTPGQSGILVQARPGAPVAALDTGRVTFAGVKEDSGFTVVLRHTNGMESVYGHLEAGKVQVNDWIKGGETVGTLSKAQGPASGTLFFALSKDGRPLNPTDVISFD</sequence>
<keyword evidence="2" id="KW-1133">Transmembrane helix</keyword>
<dbReference type="PANTHER" id="PTHR21666:SF270">
    <property type="entry name" value="MUREIN HYDROLASE ACTIVATOR ENVC"/>
    <property type="match status" value="1"/>
</dbReference>
<name>A0ABT4Q8Z8_9BACL</name>
<evidence type="ECO:0000256" key="2">
    <source>
        <dbReference type="SAM" id="Phobius"/>
    </source>
</evidence>
<evidence type="ECO:0000313" key="4">
    <source>
        <dbReference type="EMBL" id="MCZ8513353.1"/>
    </source>
</evidence>
<dbReference type="RefSeq" id="WP_269881848.1">
    <property type="nucleotide sequence ID" value="NZ_JAQAGZ010000007.1"/>
</dbReference>
<keyword evidence="2" id="KW-0472">Membrane</keyword>
<dbReference type="Gene3D" id="2.70.70.10">
    <property type="entry name" value="Glucose Permease (Domain IIA)"/>
    <property type="match status" value="1"/>
</dbReference>
<evidence type="ECO:0000259" key="3">
    <source>
        <dbReference type="Pfam" id="PF01551"/>
    </source>
</evidence>
<feature type="domain" description="M23ase beta-sheet core" evidence="3">
    <location>
        <begin position="194"/>
        <end position="287"/>
    </location>
</feature>
<dbReference type="PANTHER" id="PTHR21666">
    <property type="entry name" value="PEPTIDASE-RELATED"/>
    <property type="match status" value="1"/>
</dbReference>
<dbReference type="InterPro" id="IPR011055">
    <property type="entry name" value="Dup_hybrid_motif"/>
</dbReference>
<keyword evidence="5" id="KW-1185">Reference proteome</keyword>